<feature type="region of interest" description="Disordered" evidence="1">
    <location>
        <begin position="47"/>
        <end position="124"/>
    </location>
</feature>
<dbReference type="AlphaFoldDB" id="A0A073I0E8"/>
<evidence type="ECO:0000313" key="3">
    <source>
        <dbReference type="Proteomes" id="UP000053232"/>
    </source>
</evidence>
<feature type="compositionally biased region" description="Low complexity" evidence="1">
    <location>
        <begin position="51"/>
        <end position="62"/>
    </location>
</feature>
<feature type="region of interest" description="Disordered" evidence="1">
    <location>
        <begin position="1"/>
        <end position="35"/>
    </location>
</feature>
<dbReference type="Proteomes" id="UP000053232">
    <property type="component" value="Unassembled WGS sequence"/>
</dbReference>
<keyword evidence="3" id="KW-1185">Reference proteome</keyword>
<accession>A0A073I0E8</accession>
<evidence type="ECO:0000313" key="2">
    <source>
        <dbReference type="EMBL" id="KEJ82975.1"/>
    </source>
</evidence>
<comment type="caution">
    <text evidence="2">The sequence shown here is derived from an EMBL/GenBank/DDBJ whole genome shotgun (WGS) entry which is preliminary data.</text>
</comment>
<feature type="compositionally biased region" description="Polar residues" evidence="1">
    <location>
        <begin position="75"/>
        <end position="124"/>
    </location>
</feature>
<reference evidence="3" key="1">
    <citation type="journal article" date="2014" name="Cell">
        <title>The Architecture of a Scrambled Genome Reveals Massive Levels of Genomic Rearrangement during Development.</title>
        <authorList>
            <person name="Chen X."/>
            <person name="Bracht J.R."/>
            <person name="Goldman A.D."/>
            <person name="Dolzhenko E."/>
            <person name="Clay D.M."/>
            <person name="Swart E.C."/>
            <person name="Perlman D.H."/>
            <person name="Doak T.G."/>
            <person name="Stuart A."/>
            <person name="Amemiya C.T."/>
            <person name="Sebra R.P."/>
            <person name="Landweber L.F."/>
        </authorList>
    </citation>
    <scope>NUCLEOTIDE SEQUENCE [LARGE SCALE GENOMIC DNA]</scope>
    <source>
        <strain evidence="3">JRB310</strain>
    </source>
</reference>
<feature type="compositionally biased region" description="Polar residues" evidence="1">
    <location>
        <begin position="15"/>
        <end position="35"/>
    </location>
</feature>
<organism evidence="2 3">
    <name type="scientific">Oxytricha trifallax</name>
    <dbReference type="NCBI Taxonomy" id="1172189"/>
    <lineage>
        <taxon>Eukaryota</taxon>
        <taxon>Sar</taxon>
        <taxon>Alveolata</taxon>
        <taxon>Ciliophora</taxon>
        <taxon>Intramacronucleata</taxon>
        <taxon>Spirotrichea</taxon>
        <taxon>Stichotrichia</taxon>
        <taxon>Sporadotrichida</taxon>
        <taxon>Oxytrichidae</taxon>
        <taxon>Oxytrichinae</taxon>
        <taxon>Oxytricha</taxon>
    </lineage>
</organism>
<evidence type="ECO:0000256" key="1">
    <source>
        <dbReference type="SAM" id="MobiDB-lite"/>
    </source>
</evidence>
<dbReference type="EMBL" id="ARYC01001496">
    <property type="protein sequence ID" value="KEJ82975.1"/>
    <property type="molecule type" value="Genomic_DNA"/>
</dbReference>
<sequence length="272" mass="32121">MSSRRDRSSSKYPGYQNQFQVHNKHSYSGNNDAYSNNRKITFKQYEEKQYSSTTSTSNNQSQIQHQIVPQKRLHQQQQHESYSNSNNLQNQEEGEIQTNKRQRNESSYNQDYQQHHISSSRPIVYPQYNTSCHQYDKMKKLKEPLKFSLIRLMAEYQMFKDDDQKLLNVNSIDDKLLMPECENQNDINKYLIQRHFNGSSSGGNNGCNELDLSDVKLNKVDEKMINNGNMQVEEETHWKKDLDKLKYILKRKFQSSSFGGQEVINRLSQIKI</sequence>
<name>A0A073I0E8_9SPIT</name>
<proteinExistence type="predicted"/>
<protein>
    <submittedName>
        <fullName evidence="2">Uncharacterized protein</fullName>
    </submittedName>
</protein>
<gene>
    <name evidence="2" type="ORF">OXYTRIMIC_384</name>
</gene>